<dbReference type="Proteomes" id="UP000037953">
    <property type="component" value="Unassembled WGS sequence"/>
</dbReference>
<accession>A0A0N0IU95</accession>
<protein>
    <submittedName>
        <fullName evidence="2">Uncharacterized protein</fullName>
    </submittedName>
</protein>
<name>A0A0N0IU95_CHRID</name>
<organism evidence="2 3">
    <name type="scientific">Chryseobacterium indologenes</name>
    <name type="common">Flavobacterium indologenes</name>
    <dbReference type="NCBI Taxonomy" id="253"/>
    <lineage>
        <taxon>Bacteria</taxon>
        <taxon>Pseudomonadati</taxon>
        <taxon>Bacteroidota</taxon>
        <taxon>Flavobacteriia</taxon>
        <taxon>Flavobacteriales</taxon>
        <taxon>Weeksellaceae</taxon>
        <taxon>Chryseobacterium group</taxon>
        <taxon>Chryseobacterium</taxon>
    </lineage>
</organism>
<dbReference type="RefSeq" id="WP_131724430.1">
    <property type="nucleotide sequence ID" value="NZ_LJOD01000019.1"/>
</dbReference>
<dbReference type="OrthoDB" id="660602at2"/>
<proteinExistence type="predicted"/>
<keyword evidence="1" id="KW-0732">Signal</keyword>
<feature type="chain" id="PRO_5005851695" evidence="1">
    <location>
        <begin position="19"/>
        <end position="215"/>
    </location>
</feature>
<evidence type="ECO:0000313" key="3">
    <source>
        <dbReference type="Proteomes" id="UP000037953"/>
    </source>
</evidence>
<reference evidence="3" key="2">
    <citation type="submission" date="2015-09" db="EMBL/GenBank/DDBJ databases">
        <title>Draft genome sequence of a multidrug-resistant Chryseobacterium indologenes isolate from Malaysia.</title>
        <authorList>
            <person name="Yu C.Y."/>
            <person name="Ang G.Y."/>
            <person name="Chan K.-G."/>
        </authorList>
    </citation>
    <scope>NUCLEOTIDE SEQUENCE [LARGE SCALE GENOMIC DNA]</scope>
    <source>
        <strain evidence="3">CI_885</strain>
    </source>
</reference>
<dbReference type="EMBL" id="LJOD01000019">
    <property type="protein sequence ID" value="KPE49404.1"/>
    <property type="molecule type" value="Genomic_DNA"/>
</dbReference>
<evidence type="ECO:0000256" key="1">
    <source>
        <dbReference type="SAM" id="SignalP"/>
    </source>
</evidence>
<dbReference type="InterPro" id="IPR058093">
    <property type="entry name" value="LA_2272-like"/>
</dbReference>
<sequence>MKTILLITALFLNGLASAQDSLSRERTSFAALTPLNKIDKVNGIALGLGGALDKNSTRKINGINLEPVPLGPVVWMFYDPAKNRKERPELIVNGLTLSGGGYGSIVNHNGVSVSVYNYGNTMNGIIITGLGTYIDKGNGMMLSGFYNYEKDFKGLTIAPVNNAEIFKGFQAGIYNKAEEMKGVQIGLVNISKKMKGLQLGVWNKNGKRSLPIINF</sequence>
<reference evidence="2 3" key="1">
    <citation type="journal article" date="2015" name="Genom Data">
        <title>Draft genome sequence of a multidrug-resistant Chryseobacterium indologenes isolate from Malaysia.</title>
        <authorList>
            <person name="Yu C.Y."/>
            <person name="Ang G.Y."/>
            <person name="Cheng H.J."/>
            <person name="Cheong Y.M."/>
            <person name="Yin W.F."/>
            <person name="Chan K.G."/>
        </authorList>
    </citation>
    <scope>NUCLEOTIDE SEQUENCE [LARGE SCALE GENOMIC DNA]</scope>
    <source>
        <strain evidence="2 3">CI_885</strain>
    </source>
</reference>
<feature type="signal peptide" evidence="1">
    <location>
        <begin position="1"/>
        <end position="18"/>
    </location>
</feature>
<evidence type="ECO:0000313" key="2">
    <source>
        <dbReference type="EMBL" id="KPE49404.1"/>
    </source>
</evidence>
<dbReference type="PATRIC" id="fig|253.9.peg.2103"/>
<gene>
    <name evidence="2" type="ORF">AOB46_20610</name>
</gene>
<comment type="caution">
    <text evidence="2">The sequence shown here is derived from an EMBL/GenBank/DDBJ whole genome shotgun (WGS) entry which is preliminary data.</text>
</comment>
<dbReference type="NCBIfam" id="NF047436">
    <property type="entry name" value="LA_2272_repeat"/>
    <property type="match status" value="1"/>
</dbReference>
<dbReference type="AlphaFoldDB" id="A0A0N0IU95"/>